<evidence type="ECO:0000256" key="2">
    <source>
        <dbReference type="ARBA" id="ARBA00022741"/>
    </source>
</evidence>
<dbReference type="PANTHER" id="PTHR42794">
    <property type="entry name" value="HEMIN IMPORT ATP-BINDING PROTEIN HMUV"/>
    <property type="match status" value="1"/>
</dbReference>
<reference evidence="7" key="1">
    <citation type="submission" date="2016-02" db="EMBL/GenBank/DDBJ databases">
        <authorList>
            <person name="Dunlap C."/>
        </authorList>
    </citation>
    <scope>NUCLEOTIDE SEQUENCE [LARGE SCALE GENOMIC DNA]</scope>
    <source>
        <strain evidence="7">NRRL B-41092</strain>
    </source>
</reference>
<sequence length="409" mass="44768">MIEVNSLSGGYGERLIVKDVSFTAEKGEFLGILGPNGSGKTTLMKLLTGMMAPEKGDVLLCGRPVGAYKPRELAKIMAVLPQQTEQAFTFTVKETVSFGRYPFQKGLFRQTNQKDEEIVQEAMEMAGIAQYAHQSVRHLSGGERQRVYLAQALAQQPDILCLDEPTTFLDLKYQKGLLDIVKRLTREKGLTAVSIFHDLNAASQYCDHLLMMKEGCAYPKQTPEQALTKQKIEDIYGTNVSAVHQETSPKPLITLVSEDGNQKGAEPVPFSSLINKSGNTVTLHTDQPLRILSTAADGSGFSWSRRLMSTCGEKESDYVCLTFDSVCIAMTAHHSLWVLISGSLSDQAFARFLMAASEARAQALCGKQAKGDIVIAASQTGHELDVSHAEQVIRRGVRQCVKEAEEGGM</sequence>
<accession>A0A150F5E7</accession>
<dbReference type="Pfam" id="PF00005">
    <property type="entry name" value="ABC_tran"/>
    <property type="match status" value="1"/>
</dbReference>
<dbReference type="PROSITE" id="PS50893">
    <property type="entry name" value="ABC_TRANSPORTER_2"/>
    <property type="match status" value="1"/>
</dbReference>
<protein>
    <submittedName>
        <fullName evidence="6">Iron ABC transporter ATP-binding protein</fullName>
    </submittedName>
</protein>
<dbReference type="GO" id="GO:0005524">
    <property type="term" value="F:ATP binding"/>
    <property type="evidence" value="ECO:0007669"/>
    <property type="project" value="UniProtKB-KW"/>
</dbReference>
<dbReference type="CDD" id="cd03214">
    <property type="entry name" value="ABC_Iron-Siderophores_B12_Hemin"/>
    <property type="match status" value="1"/>
</dbReference>
<evidence type="ECO:0000313" key="6">
    <source>
        <dbReference type="EMBL" id="KXZ17633.1"/>
    </source>
</evidence>
<dbReference type="STRING" id="1793963.AXI58_17925"/>
<dbReference type="Gene3D" id="3.40.50.300">
    <property type="entry name" value="P-loop containing nucleotide triphosphate hydrolases"/>
    <property type="match status" value="1"/>
</dbReference>
<dbReference type="RefSeq" id="WP_061522139.1">
    <property type="nucleotide sequence ID" value="NZ_JARLZY010000011.1"/>
</dbReference>
<comment type="caution">
    <text evidence="6">The sequence shown here is derived from an EMBL/GenBank/DDBJ whole genome shotgun (WGS) entry which is preliminary data.</text>
</comment>
<evidence type="ECO:0000256" key="1">
    <source>
        <dbReference type="ARBA" id="ARBA00022448"/>
    </source>
</evidence>
<keyword evidence="3 6" id="KW-0067">ATP-binding</keyword>
<dbReference type="PANTHER" id="PTHR42794:SF1">
    <property type="entry name" value="HEMIN IMPORT ATP-BINDING PROTEIN HMUV"/>
    <property type="match status" value="1"/>
</dbReference>
<gene>
    <name evidence="6" type="ORF">AXI58_17925</name>
</gene>
<dbReference type="SMART" id="SM00382">
    <property type="entry name" value="AAA"/>
    <property type="match status" value="1"/>
</dbReference>
<dbReference type="SUPFAM" id="SSF52540">
    <property type="entry name" value="P-loop containing nucleoside triphosphate hydrolases"/>
    <property type="match status" value="1"/>
</dbReference>
<dbReference type="FunFam" id="3.40.50.300:FF:000134">
    <property type="entry name" value="Iron-enterobactin ABC transporter ATP-binding protein"/>
    <property type="match status" value="1"/>
</dbReference>
<dbReference type="GO" id="GO:0016887">
    <property type="term" value="F:ATP hydrolysis activity"/>
    <property type="evidence" value="ECO:0007669"/>
    <property type="project" value="InterPro"/>
</dbReference>
<proteinExistence type="predicted"/>
<dbReference type="InterPro" id="IPR003593">
    <property type="entry name" value="AAA+_ATPase"/>
</dbReference>
<evidence type="ECO:0000256" key="4">
    <source>
        <dbReference type="ARBA" id="ARBA00022967"/>
    </source>
</evidence>
<feature type="domain" description="ABC transporter" evidence="5">
    <location>
        <begin position="2"/>
        <end position="239"/>
    </location>
</feature>
<evidence type="ECO:0000259" key="5">
    <source>
        <dbReference type="PROSITE" id="PS50893"/>
    </source>
</evidence>
<dbReference type="InterPro" id="IPR003439">
    <property type="entry name" value="ABC_transporter-like_ATP-bd"/>
</dbReference>
<dbReference type="OrthoDB" id="9787851at2"/>
<dbReference type="AlphaFoldDB" id="A0A150F5E7"/>
<keyword evidence="2" id="KW-0547">Nucleotide-binding</keyword>
<dbReference type="InterPro" id="IPR027417">
    <property type="entry name" value="P-loop_NTPase"/>
</dbReference>
<keyword evidence="4" id="KW-1278">Translocase</keyword>
<name>A0A150F5E7_9BACI</name>
<keyword evidence="1" id="KW-0813">Transport</keyword>
<dbReference type="Proteomes" id="UP000075430">
    <property type="component" value="Unassembled WGS sequence"/>
</dbReference>
<evidence type="ECO:0000313" key="7">
    <source>
        <dbReference type="Proteomes" id="UP000075430"/>
    </source>
</evidence>
<organism evidence="6 7">
    <name type="scientific">Bacillus nakamurai</name>
    <dbReference type="NCBI Taxonomy" id="1793963"/>
    <lineage>
        <taxon>Bacteria</taxon>
        <taxon>Bacillati</taxon>
        <taxon>Bacillota</taxon>
        <taxon>Bacilli</taxon>
        <taxon>Bacillales</taxon>
        <taxon>Bacillaceae</taxon>
        <taxon>Bacillus</taxon>
    </lineage>
</organism>
<evidence type="ECO:0000256" key="3">
    <source>
        <dbReference type="ARBA" id="ARBA00022840"/>
    </source>
</evidence>
<keyword evidence="7" id="KW-1185">Reference proteome</keyword>
<dbReference type="EMBL" id="LSBA01000019">
    <property type="protein sequence ID" value="KXZ17633.1"/>
    <property type="molecule type" value="Genomic_DNA"/>
</dbReference>